<organism evidence="1">
    <name type="scientific">viral metagenome</name>
    <dbReference type="NCBI Taxonomy" id="1070528"/>
    <lineage>
        <taxon>unclassified sequences</taxon>
        <taxon>metagenomes</taxon>
        <taxon>organismal metagenomes</taxon>
    </lineage>
</organism>
<reference evidence="1" key="1">
    <citation type="submission" date="2020-03" db="EMBL/GenBank/DDBJ databases">
        <title>The deep terrestrial virosphere.</title>
        <authorList>
            <person name="Holmfeldt K."/>
            <person name="Nilsson E."/>
            <person name="Simone D."/>
            <person name="Lopez-Fernandez M."/>
            <person name="Wu X."/>
            <person name="de Brujin I."/>
            <person name="Lundin D."/>
            <person name="Andersson A."/>
            <person name="Bertilsson S."/>
            <person name="Dopson M."/>
        </authorList>
    </citation>
    <scope>NUCLEOTIDE SEQUENCE</scope>
    <source>
        <strain evidence="1">MM415A02063</strain>
    </source>
</reference>
<dbReference type="AlphaFoldDB" id="A0A6M3JY74"/>
<protein>
    <submittedName>
        <fullName evidence="1">Uncharacterized protein</fullName>
    </submittedName>
</protein>
<evidence type="ECO:0000313" key="1">
    <source>
        <dbReference type="EMBL" id="QJA74291.1"/>
    </source>
</evidence>
<proteinExistence type="predicted"/>
<dbReference type="EMBL" id="MT142088">
    <property type="protein sequence ID" value="QJA74291.1"/>
    <property type="molecule type" value="Genomic_DNA"/>
</dbReference>
<gene>
    <name evidence="1" type="ORF">MM415A02063_0002</name>
</gene>
<sequence length="54" mass="6329">MVITVQYAARLVRQGKATVIGKTTDQPRWADRYNGKVYAILNRHDLQRIDHYEV</sequence>
<name>A0A6M3JY74_9ZZZZ</name>
<accession>A0A6M3JY74</accession>